<dbReference type="AlphaFoldDB" id="A0A0G0FBC3"/>
<keyword evidence="1" id="KW-1133">Transmembrane helix</keyword>
<organism evidence="2 3">
    <name type="scientific">candidate division WS6 bacterium GW2011_GWC2_36_7</name>
    <dbReference type="NCBI Taxonomy" id="1619091"/>
    <lineage>
        <taxon>Bacteria</taxon>
        <taxon>Candidatus Dojkabacteria</taxon>
    </lineage>
</organism>
<dbReference type="Proteomes" id="UP000034075">
    <property type="component" value="Unassembled WGS sequence"/>
</dbReference>
<evidence type="ECO:0000256" key="1">
    <source>
        <dbReference type="SAM" id="Phobius"/>
    </source>
</evidence>
<protein>
    <submittedName>
        <fullName evidence="2">Uncharacterized protein</fullName>
    </submittedName>
</protein>
<name>A0A0G0FBC3_9BACT</name>
<comment type="caution">
    <text evidence="2">The sequence shown here is derived from an EMBL/GenBank/DDBJ whole genome shotgun (WGS) entry which is preliminary data.</text>
</comment>
<reference evidence="2" key="1">
    <citation type="journal article" date="2015" name="Nature">
        <title>rRNA introns, odd ribosomes, and small enigmatic genomes across a large radiation of phyla.</title>
        <authorList>
            <person name="Brown C.T."/>
            <person name="Hug L.A."/>
            <person name="Thomas B.C."/>
            <person name="Sharon I."/>
            <person name="Castelle C.J."/>
            <person name="Singh A."/>
            <person name="Wilkins M.J."/>
            <person name="Williams K.H."/>
            <person name="Banfield J.F."/>
        </authorList>
    </citation>
    <scope>NUCLEOTIDE SEQUENCE [LARGE SCALE GENOMIC DNA]</scope>
</reference>
<keyword evidence="1" id="KW-0472">Membrane</keyword>
<evidence type="ECO:0000313" key="3">
    <source>
        <dbReference type="Proteomes" id="UP000034075"/>
    </source>
</evidence>
<keyword evidence="1" id="KW-0812">Transmembrane</keyword>
<sequence length="45" mass="5074">MKKTTKTQLTNFLKQTPSPKLMLIVTAGLILALLIYITILLLSMR</sequence>
<dbReference type="EMBL" id="LBSF01000054">
    <property type="protein sequence ID" value="KKQ10830.1"/>
    <property type="molecule type" value="Genomic_DNA"/>
</dbReference>
<gene>
    <name evidence="2" type="ORF">US24_C0054G0008</name>
</gene>
<feature type="transmembrane region" description="Helical" evidence="1">
    <location>
        <begin position="21"/>
        <end position="42"/>
    </location>
</feature>
<accession>A0A0G0FBC3</accession>
<proteinExistence type="predicted"/>
<evidence type="ECO:0000313" key="2">
    <source>
        <dbReference type="EMBL" id="KKQ10830.1"/>
    </source>
</evidence>